<feature type="non-terminal residue" evidence="1">
    <location>
        <position position="1"/>
    </location>
</feature>
<comment type="caution">
    <text evidence="1">The sequence shown here is derived from an EMBL/GenBank/DDBJ whole genome shotgun (WGS) entry which is preliminary data.</text>
</comment>
<sequence length="113" mass="12802">DISVSPIPPIPAYIVSSPTKIIESLGMAKPAVANEEIYDQKKVLKESNGGICVPYSEKAFADAISYLFNNPDIAQNMGKMGRKYIELHRDYHKLTYKVHQSYSYLLKRTVHKK</sequence>
<gene>
    <name evidence="1" type="ORF">S01H1_41263</name>
</gene>
<proteinExistence type="predicted"/>
<dbReference type="EMBL" id="BARS01026166">
    <property type="protein sequence ID" value="GAG12373.1"/>
    <property type="molecule type" value="Genomic_DNA"/>
</dbReference>
<dbReference type="AlphaFoldDB" id="X0VIQ3"/>
<name>X0VIQ3_9ZZZZ</name>
<evidence type="ECO:0000313" key="1">
    <source>
        <dbReference type="EMBL" id="GAG12373.1"/>
    </source>
</evidence>
<evidence type="ECO:0008006" key="2">
    <source>
        <dbReference type="Google" id="ProtNLM"/>
    </source>
</evidence>
<organism evidence="1">
    <name type="scientific">marine sediment metagenome</name>
    <dbReference type="NCBI Taxonomy" id="412755"/>
    <lineage>
        <taxon>unclassified sequences</taxon>
        <taxon>metagenomes</taxon>
        <taxon>ecological metagenomes</taxon>
    </lineage>
</organism>
<dbReference type="SUPFAM" id="SSF53756">
    <property type="entry name" value="UDP-Glycosyltransferase/glycogen phosphorylase"/>
    <property type="match status" value="1"/>
</dbReference>
<accession>X0VIQ3</accession>
<protein>
    <recommendedName>
        <fullName evidence="2">Glycosyl transferase family 1 domain-containing protein</fullName>
    </recommendedName>
</protein>
<dbReference type="Gene3D" id="3.40.50.2000">
    <property type="entry name" value="Glycogen Phosphorylase B"/>
    <property type="match status" value="1"/>
</dbReference>
<reference evidence="1" key="1">
    <citation type="journal article" date="2014" name="Front. Microbiol.">
        <title>High frequency of phylogenetically diverse reductive dehalogenase-homologous genes in deep subseafloor sedimentary metagenomes.</title>
        <authorList>
            <person name="Kawai M."/>
            <person name="Futagami T."/>
            <person name="Toyoda A."/>
            <person name="Takaki Y."/>
            <person name="Nishi S."/>
            <person name="Hori S."/>
            <person name="Arai W."/>
            <person name="Tsubouchi T."/>
            <person name="Morono Y."/>
            <person name="Uchiyama I."/>
            <person name="Ito T."/>
            <person name="Fujiyama A."/>
            <person name="Inagaki F."/>
            <person name="Takami H."/>
        </authorList>
    </citation>
    <scope>NUCLEOTIDE SEQUENCE</scope>
    <source>
        <strain evidence="1">Expedition CK06-06</strain>
    </source>
</reference>